<dbReference type="InterPro" id="IPR048883">
    <property type="entry name" value="Nup188_N-subdom_III"/>
</dbReference>
<evidence type="ECO:0000256" key="1">
    <source>
        <dbReference type="ARBA" id="ARBA00004567"/>
    </source>
</evidence>
<evidence type="ECO:0000256" key="4">
    <source>
        <dbReference type="ARBA" id="ARBA00022927"/>
    </source>
</evidence>
<dbReference type="GO" id="GO:0044611">
    <property type="term" value="C:nuclear pore inner ring"/>
    <property type="evidence" value="ECO:0007669"/>
    <property type="project" value="TreeGrafter"/>
</dbReference>
<evidence type="ECO:0000256" key="2">
    <source>
        <dbReference type="ARBA" id="ARBA00022448"/>
    </source>
</evidence>
<organism evidence="13 14">
    <name type="scientific">Penicillium atrosanguineum</name>
    <dbReference type="NCBI Taxonomy" id="1132637"/>
    <lineage>
        <taxon>Eukaryota</taxon>
        <taxon>Fungi</taxon>
        <taxon>Dikarya</taxon>
        <taxon>Ascomycota</taxon>
        <taxon>Pezizomycotina</taxon>
        <taxon>Eurotiomycetes</taxon>
        <taxon>Eurotiomycetidae</taxon>
        <taxon>Eurotiales</taxon>
        <taxon>Aspergillaceae</taxon>
        <taxon>Penicillium</taxon>
    </lineage>
</organism>
<dbReference type="Pfam" id="PF21093">
    <property type="entry name" value="Nup188_N-subdom_III"/>
    <property type="match status" value="1"/>
</dbReference>
<name>A0A9W9GQB0_9EURO</name>
<feature type="domain" description="Nucleoporin Nup188 N-terminal" evidence="10">
    <location>
        <begin position="72"/>
        <end position="401"/>
    </location>
</feature>
<sequence>MAPIPEAYFPSLDKCFSGDVQLLSWRRAFLYTNDPEGHADNGGNVAAFLSHPESTELLSQSVIPSSSPSAKSKSEFESRTAAIHVETNSKTSFDLKEIKSDAQWLSEKAQIDEIAALRIAVIEWQNRPASRLTTTFSAEEAMSLQSAAGTDNLRVSVAGPNLASVLRQAADKEDAATFDTEVNRRLRLRSLYISERSHILKTYRKLLILSLHGLAGESTNNSINESERTLALRKLGETLFQKNSDGEGLNTLLTDCITGIRNRLRDLESDGGWLGASDSSQETEDIWRTTLVEEIVHILQIMFHRLQASSEIPAADLVISWVKLMAEHSFLEPLQVPCQQPLEVLLPLQAFTSLVTLAFLRFSLAINHILGGNEPTAFPPGQKPYYLSKEAVSQVTEILLGASMNLNLNTVNSAALLWGVVLQAFAEAASISRDRREQEQSNTARAAFLAKTENTGLSRGMEPSLYEDLFDCASMPQHSAEDVIARLCTDELVESVLSVVVTLSIKAGSMSAIDDILTDQWVRLHLFDIIRVAINRVEYTPEILEATLAILTGTPDNLRWDKMTFLGPASDPRSVFASDRRLMAGIFELARSRFPYETVPFLRLCRALVTPHEMSEDGLPLIVEELDNMSTFTQIVSPGFQGYETIREDENANWVSLIQSLPMFQSASRSLHDTQTNNALIVSGSSEIPTSTIGQVISESKPAIIMWQHQYSCLSFLGSWLEEWSASGGYCSDWNAAPCTEIIELLADLVAGARNAQAHDAAGTGATRILEMASDGLSKQGDIISVVLDIFERNLQNIGSRGDPANALDPIMACLRFIQEVIKVLPSRVWPFFSRSSFIGSDGKGGIMTAIVSAMELPSGEYPFLLSCVNLLVAAIDDAASRAVLRKSPGSVAGKSTIASDWTAGIPSHVMRTILLNFTRTMVEIFNSNGNWRFNLPEQQFKLNATLASAFDRILYYAYGVNDSAKPEAKITGVFSDSATYILDLLRPRSSADLPFNPLLRLISDGLQTPPTVHLRYLTLVENQVNATLGLCIKLVQAARLTQQPGSLLEEQLFKATPVLVKLYALHDAYRLPVVSLLEILISVAASDPDNEPPSLVGHLGAEASCLFLDVLSQLDKPLNDEALRLANWKLLSTFVSKRQQWLAVFILTGASPRQTLKKSGKSGDPSMRGVPFLQMALDKLANIEQEEPQMALALLEFVSRAQENWPWATPHLKKHSQFFNSIVSYVSKLKISSLPVIQQIYATRIAAVVADICAVYLHAAKEMGDFSFVKTLIPLVQWYSQDAVEVNAYNSSLHANLKKNFEMRYTGCKVVDFKRTPLVPRALGRDYYYDLGMGEKLLSYDFAWSGSRNRGFSEEFERANINLSLVEAQVTLLHSWKFFAIEHCADFMPDFAIQKSMAVVAQNCLEANTRSVTPEAIFEEIQQVRVDFAQALCQRLVQVDARGAEAFALLEAVYKALRDRHSTYEDALISNDIEYYRSLLNVLFLALQFHLDKPSRTSPETLSKPAKLSNDLTLIVEIVKMVVAQGFKSLTTYLHEEPDKCMPKDFAIIVAILQSCLQVKNSERLYEHITYHIQDNDVARHATTLFSWADQLAVAGDPIYGDLSVSVLVKLSTLPMLAEHLAVEAVLMRLSTCRLSNGLRQPKGFGPFDAVPRLYTIWTGGFLPLCLNLLYNVIRAAPEVAAFLNQFEGQLSRASECFSVGHPSASAGVSQQWISLSMASEAYSLALISFMLDRFREAGPSAGLDAQSIKELKWDKAQVKEDIEELLGRRSTLRGRIVATTEKEAEWSRQKPLDAASGTENRLEEKVVAELNAAVACLGGEEES</sequence>
<evidence type="ECO:0000256" key="6">
    <source>
        <dbReference type="ARBA" id="ARBA00023132"/>
    </source>
</evidence>
<dbReference type="OrthoDB" id="102511at2759"/>
<dbReference type="Pfam" id="PF18378">
    <property type="entry name" value="Nup188_C"/>
    <property type="match status" value="1"/>
</dbReference>
<keyword evidence="5" id="KW-0811">Translocation</keyword>
<keyword evidence="4" id="KW-0653">Protein transport</keyword>
<dbReference type="InterPro" id="IPR018864">
    <property type="entry name" value="Nucleoporin_Nup188_N"/>
</dbReference>
<dbReference type="GO" id="GO:0006405">
    <property type="term" value="P:RNA export from nucleus"/>
    <property type="evidence" value="ECO:0007669"/>
    <property type="project" value="TreeGrafter"/>
</dbReference>
<evidence type="ECO:0000259" key="12">
    <source>
        <dbReference type="Pfam" id="PF21093"/>
    </source>
</evidence>
<comment type="caution">
    <text evidence="13">The sequence shown here is derived from an EMBL/GenBank/DDBJ whole genome shotgun (WGS) entry which is preliminary data.</text>
</comment>
<evidence type="ECO:0000256" key="3">
    <source>
        <dbReference type="ARBA" id="ARBA00022816"/>
    </source>
</evidence>
<keyword evidence="3" id="KW-0509">mRNA transport</keyword>
<dbReference type="Pfam" id="PF21094">
    <property type="entry name" value="Nup188_SH3-like"/>
    <property type="match status" value="1"/>
</dbReference>
<dbReference type="Pfam" id="PF10487">
    <property type="entry name" value="Nup188_N"/>
    <property type="match status" value="1"/>
</dbReference>
<dbReference type="Gene3D" id="1.25.10.70">
    <property type="match status" value="1"/>
</dbReference>
<keyword evidence="7" id="KW-0539">Nucleus</keyword>
<dbReference type="PANTHER" id="PTHR31431:SF1">
    <property type="entry name" value="NUCLEOPORIN NUP188"/>
    <property type="match status" value="1"/>
</dbReference>
<comment type="subcellular location">
    <subcellularLocation>
        <location evidence="1">Nucleus</location>
        <location evidence="1">Nuclear pore complex</location>
    </subcellularLocation>
</comment>
<dbReference type="GO" id="GO:0017056">
    <property type="term" value="F:structural constituent of nuclear pore"/>
    <property type="evidence" value="ECO:0007669"/>
    <property type="project" value="InterPro"/>
</dbReference>
<evidence type="ECO:0000313" key="13">
    <source>
        <dbReference type="EMBL" id="KAJ5331501.1"/>
    </source>
</evidence>
<dbReference type="PANTHER" id="PTHR31431">
    <property type="entry name" value="NUCLEOPORIN NUP188 HOMOLOG"/>
    <property type="match status" value="1"/>
</dbReference>
<keyword evidence="6" id="KW-0906">Nuclear pore complex</keyword>
<evidence type="ECO:0000256" key="5">
    <source>
        <dbReference type="ARBA" id="ARBA00023010"/>
    </source>
</evidence>
<evidence type="ECO:0000256" key="9">
    <source>
        <dbReference type="ARBA" id="ARBA00040174"/>
    </source>
</evidence>
<evidence type="ECO:0000256" key="8">
    <source>
        <dbReference type="ARBA" id="ARBA00038387"/>
    </source>
</evidence>
<keyword evidence="2" id="KW-0813">Transport</keyword>
<reference evidence="13" key="1">
    <citation type="submission" date="2022-12" db="EMBL/GenBank/DDBJ databases">
        <authorList>
            <person name="Petersen C."/>
        </authorList>
    </citation>
    <scope>NUCLEOTIDE SEQUENCE</scope>
    <source>
        <strain evidence="13">IBT 21472</strain>
    </source>
</reference>
<dbReference type="EMBL" id="JAPZBO010000001">
    <property type="protein sequence ID" value="KAJ5331501.1"/>
    <property type="molecule type" value="Genomic_DNA"/>
</dbReference>
<comment type="similarity">
    <text evidence="8">Belongs to the Nup188 family.</text>
</comment>
<dbReference type="GO" id="GO:0051028">
    <property type="term" value="P:mRNA transport"/>
    <property type="evidence" value="ECO:0007669"/>
    <property type="project" value="UniProtKB-KW"/>
</dbReference>
<dbReference type="GO" id="GO:0006606">
    <property type="term" value="P:protein import into nucleus"/>
    <property type="evidence" value="ECO:0007669"/>
    <property type="project" value="TreeGrafter"/>
</dbReference>
<gene>
    <name evidence="13" type="ORF">N7476_001284</name>
</gene>
<reference evidence="13" key="2">
    <citation type="journal article" date="2023" name="IMA Fungus">
        <title>Comparative genomic study of the Penicillium genus elucidates a diverse pangenome and 15 lateral gene transfer events.</title>
        <authorList>
            <person name="Petersen C."/>
            <person name="Sorensen T."/>
            <person name="Nielsen M.R."/>
            <person name="Sondergaard T.E."/>
            <person name="Sorensen J.L."/>
            <person name="Fitzpatrick D.A."/>
            <person name="Frisvad J.C."/>
            <person name="Nielsen K.L."/>
        </authorList>
    </citation>
    <scope>NUCLEOTIDE SEQUENCE</scope>
    <source>
        <strain evidence="13">IBT 21472</strain>
    </source>
</reference>
<keyword evidence="14" id="KW-1185">Reference proteome</keyword>
<evidence type="ECO:0000313" key="14">
    <source>
        <dbReference type="Proteomes" id="UP001147746"/>
    </source>
</evidence>
<dbReference type="InterPro" id="IPR044840">
    <property type="entry name" value="Nup188"/>
</dbReference>
<evidence type="ECO:0000259" key="10">
    <source>
        <dbReference type="Pfam" id="PF10487"/>
    </source>
</evidence>
<feature type="domain" description="Nucleoporin Nup188 N-terminal subdomain III" evidence="12">
    <location>
        <begin position="705"/>
        <end position="1150"/>
    </location>
</feature>
<feature type="domain" description="Nuclear pore protein Nup188 C-terminal" evidence="11">
    <location>
        <begin position="1450"/>
        <end position="1819"/>
    </location>
</feature>
<protein>
    <recommendedName>
        <fullName evidence="9">Nucleoporin NUP188</fullName>
    </recommendedName>
</protein>
<dbReference type="FunFam" id="1.25.10.70:FF:000002">
    <property type="entry name" value="Nucleoporin (Nup184), putative"/>
    <property type="match status" value="1"/>
</dbReference>
<accession>A0A9W9GQB0</accession>
<evidence type="ECO:0000256" key="7">
    <source>
        <dbReference type="ARBA" id="ARBA00023242"/>
    </source>
</evidence>
<dbReference type="Proteomes" id="UP001147746">
    <property type="component" value="Unassembled WGS sequence"/>
</dbReference>
<dbReference type="InterPro" id="IPR041634">
    <property type="entry name" value="Nup188_C"/>
</dbReference>
<proteinExistence type="inferred from homology"/>
<evidence type="ECO:0000259" key="11">
    <source>
        <dbReference type="Pfam" id="PF18378"/>
    </source>
</evidence>